<dbReference type="EMBL" id="CAUOFW020000037">
    <property type="protein sequence ID" value="CAK9133495.1"/>
    <property type="molecule type" value="Genomic_DNA"/>
</dbReference>
<feature type="compositionally biased region" description="Low complexity" evidence="1">
    <location>
        <begin position="15"/>
        <end position="25"/>
    </location>
</feature>
<dbReference type="Proteomes" id="UP001642360">
    <property type="component" value="Unassembled WGS sequence"/>
</dbReference>
<reference evidence="2 3" key="1">
    <citation type="submission" date="2024-02" db="EMBL/GenBank/DDBJ databases">
        <authorList>
            <person name="Vignale AGUSTIN F."/>
            <person name="Sosa J E."/>
            <person name="Modenutti C."/>
        </authorList>
    </citation>
    <scope>NUCLEOTIDE SEQUENCE [LARGE SCALE GENOMIC DNA]</scope>
</reference>
<comment type="caution">
    <text evidence="2">The sequence shown here is derived from an EMBL/GenBank/DDBJ whole genome shotgun (WGS) entry which is preliminary data.</text>
</comment>
<evidence type="ECO:0000313" key="3">
    <source>
        <dbReference type="Proteomes" id="UP001642360"/>
    </source>
</evidence>
<feature type="region of interest" description="Disordered" evidence="1">
    <location>
        <begin position="14"/>
        <end position="33"/>
    </location>
</feature>
<evidence type="ECO:0000256" key="1">
    <source>
        <dbReference type="SAM" id="MobiDB-lite"/>
    </source>
</evidence>
<sequence>EALGGGRDAMGNVKGLGKTNLTTGGALEDKGDASGRLGSSSGYFGGTLDHAFVGDSSLSVGWLGAGIAGVIDGGETADMDMGGDEGRRCTGGTLRAKGDANVDLGSATSAIEAGLYSGPEQAVGDAEA</sequence>
<feature type="non-terminal residue" evidence="2">
    <location>
        <position position="1"/>
    </location>
</feature>
<name>A0ABC8QLV5_9AQUA</name>
<protein>
    <submittedName>
        <fullName evidence="2">Uncharacterized protein</fullName>
    </submittedName>
</protein>
<keyword evidence="3" id="KW-1185">Reference proteome</keyword>
<accession>A0ABC8QLV5</accession>
<proteinExistence type="predicted"/>
<evidence type="ECO:0000313" key="2">
    <source>
        <dbReference type="EMBL" id="CAK9133495.1"/>
    </source>
</evidence>
<organism evidence="2 3">
    <name type="scientific">Ilex paraguariensis</name>
    <name type="common">yerba mate</name>
    <dbReference type="NCBI Taxonomy" id="185542"/>
    <lineage>
        <taxon>Eukaryota</taxon>
        <taxon>Viridiplantae</taxon>
        <taxon>Streptophyta</taxon>
        <taxon>Embryophyta</taxon>
        <taxon>Tracheophyta</taxon>
        <taxon>Spermatophyta</taxon>
        <taxon>Magnoliopsida</taxon>
        <taxon>eudicotyledons</taxon>
        <taxon>Gunneridae</taxon>
        <taxon>Pentapetalae</taxon>
        <taxon>asterids</taxon>
        <taxon>campanulids</taxon>
        <taxon>Aquifoliales</taxon>
        <taxon>Aquifoliaceae</taxon>
        <taxon>Ilex</taxon>
    </lineage>
</organism>
<gene>
    <name evidence="2" type="ORF">ILEXP_LOCUS409</name>
</gene>
<dbReference type="AlphaFoldDB" id="A0ABC8QLV5"/>